<gene>
    <name evidence="1" type="ORF">GIB67_014018</name>
</gene>
<proteinExistence type="predicted"/>
<protein>
    <submittedName>
        <fullName evidence="1">Uncharacterized protein</fullName>
    </submittedName>
</protein>
<comment type="caution">
    <text evidence="1">The sequence shown here is derived from an EMBL/GenBank/DDBJ whole genome shotgun (WGS) entry which is preliminary data.</text>
</comment>
<evidence type="ECO:0000313" key="2">
    <source>
        <dbReference type="Proteomes" id="UP000541444"/>
    </source>
</evidence>
<accession>A0A7J7L5Q0</accession>
<keyword evidence="2" id="KW-1185">Reference proteome</keyword>
<dbReference type="Proteomes" id="UP000541444">
    <property type="component" value="Unassembled WGS sequence"/>
</dbReference>
<name>A0A7J7L5Q0_9MAGN</name>
<sequence>MLTIILLSNEPMLTNVPLSIEPEPIIGQTEPSAEFWFVPQPEQVKDLVDFRFKSAVYTEDLYDFSKKFNIGDLYRDRIVLKNHIRAYAVVKKFNLVHVLSNEYIIVVCYKGHNFSWQIYAIRFLGSVLFRVSTYYFIHTCIRVETDGGNAYKTTSSRWVTSIIK</sequence>
<dbReference type="EMBL" id="JACGCM010002619">
    <property type="protein sequence ID" value="KAF6137889.1"/>
    <property type="molecule type" value="Genomic_DNA"/>
</dbReference>
<dbReference type="AlphaFoldDB" id="A0A7J7L5Q0"/>
<reference evidence="1 2" key="1">
    <citation type="journal article" date="2020" name="IScience">
        <title>Genome Sequencing of the Endangered Kingdonia uniflora (Circaeasteraceae, Ranunculales) Reveals Potential Mechanisms of Evolutionary Specialization.</title>
        <authorList>
            <person name="Sun Y."/>
            <person name="Deng T."/>
            <person name="Zhang A."/>
            <person name="Moore M.J."/>
            <person name="Landis J.B."/>
            <person name="Lin N."/>
            <person name="Zhang H."/>
            <person name="Zhang X."/>
            <person name="Huang J."/>
            <person name="Zhang X."/>
            <person name="Sun H."/>
            <person name="Wang H."/>
        </authorList>
    </citation>
    <scope>NUCLEOTIDE SEQUENCE [LARGE SCALE GENOMIC DNA]</scope>
    <source>
        <strain evidence="1">TB1705</strain>
        <tissue evidence="1">Leaf</tissue>
    </source>
</reference>
<evidence type="ECO:0000313" key="1">
    <source>
        <dbReference type="EMBL" id="KAF6137889.1"/>
    </source>
</evidence>
<organism evidence="1 2">
    <name type="scientific">Kingdonia uniflora</name>
    <dbReference type="NCBI Taxonomy" id="39325"/>
    <lineage>
        <taxon>Eukaryota</taxon>
        <taxon>Viridiplantae</taxon>
        <taxon>Streptophyta</taxon>
        <taxon>Embryophyta</taxon>
        <taxon>Tracheophyta</taxon>
        <taxon>Spermatophyta</taxon>
        <taxon>Magnoliopsida</taxon>
        <taxon>Ranunculales</taxon>
        <taxon>Circaeasteraceae</taxon>
        <taxon>Kingdonia</taxon>
    </lineage>
</organism>